<evidence type="ECO:0000256" key="5">
    <source>
        <dbReference type="ARBA" id="ARBA00022737"/>
    </source>
</evidence>
<organism evidence="11 12">
    <name type="scientific">Nitratireductor kimnyeongensis</name>
    <dbReference type="NCBI Taxonomy" id="430679"/>
    <lineage>
        <taxon>Bacteria</taxon>
        <taxon>Pseudomonadati</taxon>
        <taxon>Pseudomonadota</taxon>
        <taxon>Alphaproteobacteria</taxon>
        <taxon>Hyphomicrobiales</taxon>
        <taxon>Phyllobacteriaceae</taxon>
        <taxon>Nitratireductor</taxon>
    </lineage>
</organism>
<evidence type="ECO:0000313" key="11">
    <source>
        <dbReference type="EMBL" id="MFC5585060.1"/>
    </source>
</evidence>
<feature type="domain" description="ABC transporter" evidence="10">
    <location>
        <begin position="229"/>
        <end position="473"/>
    </location>
</feature>
<dbReference type="SUPFAM" id="SSF52540">
    <property type="entry name" value="P-loop containing nucleoside triphosphate hydrolases"/>
    <property type="match status" value="2"/>
</dbReference>
<evidence type="ECO:0000256" key="4">
    <source>
        <dbReference type="ARBA" id="ARBA00022597"/>
    </source>
</evidence>
<gene>
    <name evidence="11" type="ORF">ACFPOD_08055</name>
</gene>
<keyword evidence="12" id="KW-1185">Reference proteome</keyword>
<evidence type="ECO:0000256" key="1">
    <source>
        <dbReference type="ARBA" id="ARBA00005417"/>
    </source>
</evidence>
<evidence type="ECO:0000256" key="8">
    <source>
        <dbReference type="ARBA" id="ARBA00022967"/>
    </source>
</evidence>
<evidence type="ECO:0000256" key="6">
    <source>
        <dbReference type="ARBA" id="ARBA00022741"/>
    </source>
</evidence>
<dbReference type="Proteomes" id="UP001596107">
    <property type="component" value="Unassembled WGS sequence"/>
</dbReference>
<dbReference type="InterPro" id="IPR003439">
    <property type="entry name" value="ABC_transporter-like_ATP-bd"/>
</dbReference>
<keyword evidence="8" id="KW-1278">Translocase</keyword>
<evidence type="ECO:0000256" key="9">
    <source>
        <dbReference type="ARBA" id="ARBA00023136"/>
    </source>
</evidence>
<sequence length="483" mass="53337">MHLELRAGEVHSLVGENGAGKSTLMKIVSGVYSLDHGDLIVEGKPVRFNNVLDAINMGISLVHQELVNCPDVSIAENIFMNKIARGRMEFVNFTELNRRARDEMTKFHLDLDPRMKMSRLSVSQQQIVEIVKAISINAKVIIFDEPTSSLTETETEDLFKIIAALKKRGVGILYISHRMEEIFTICDRVTILRDGHYIDTLNVNEVDKMSIINKMIGREVADFFPPKASSTGDTILSARGFEHATHFHGIDFDLKRGEILGFSGLIGCGRSELFKCLCGLDAKQDGELSMNGEVLDISRYSDALKHGIVYLTEDRKNEGLFLEKSIQQNTSALNLDNIVSGFFLSVAKEERLAAEFRSSLSIKSSNVQQLCVNLSGGNQQKVLIAKGLAISPRIIIFDEPTKGIDIGAKIEIYRMMRDLAENGIGVIIVSSDLMEAVGLCDRVVIMHEGRIAAIASDDQITETFLHHQASGVFAHGEVAVADA</sequence>
<evidence type="ECO:0000313" key="12">
    <source>
        <dbReference type="Proteomes" id="UP001596107"/>
    </source>
</evidence>
<comment type="similarity">
    <text evidence="1">Belongs to the ABC transporter superfamily.</text>
</comment>
<keyword evidence="6" id="KW-0547">Nucleotide-binding</keyword>
<dbReference type="InterPro" id="IPR017871">
    <property type="entry name" value="ABC_transporter-like_CS"/>
</dbReference>
<dbReference type="PANTHER" id="PTHR43790:SF3">
    <property type="entry name" value="D-ALLOSE IMPORT ATP-BINDING PROTEIN ALSA-RELATED"/>
    <property type="match status" value="1"/>
</dbReference>
<comment type="caution">
    <text evidence="11">The sequence shown here is derived from an EMBL/GenBank/DDBJ whole genome shotgun (WGS) entry which is preliminary data.</text>
</comment>
<dbReference type="InterPro" id="IPR027417">
    <property type="entry name" value="P-loop_NTPase"/>
</dbReference>
<proteinExistence type="inferred from homology"/>
<keyword evidence="5" id="KW-0677">Repeat</keyword>
<dbReference type="RefSeq" id="WP_378596528.1">
    <property type="nucleotide sequence ID" value="NZ_JBHSNB010000002.1"/>
</dbReference>
<protein>
    <submittedName>
        <fullName evidence="11">Sugar ABC transporter ATP-binding protein</fullName>
    </submittedName>
</protein>
<dbReference type="Gene3D" id="3.40.50.300">
    <property type="entry name" value="P-loop containing nucleotide triphosphate hydrolases"/>
    <property type="match status" value="2"/>
</dbReference>
<dbReference type="PANTHER" id="PTHR43790">
    <property type="entry name" value="CARBOHYDRATE TRANSPORT ATP-BINDING PROTEIN MG119-RELATED"/>
    <property type="match status" value="1"/>
</dbReference>
<dbReference type="CDD" id="cd03216">
    <property type="entry name" value="ABC_Carb_Monos_I"/>
    <property type="match status" value="1"/>
</dbReference>
<dbReference type="Pfam" id="PF00005">
    <property type="entry name" value="ABC_tran"/>
    <property type="match status" value="2"/>
</dbReference>
<dbReference type="InterPro" id="IPR003593">
    <property type="entry name" value="AAA+_ATPase"/>
</dbReference>
<keyword evidence="9" id="KW-0472">Membrane</keyword>
<dbReference type="InterPro" id="IPR050107">
    <property type="entry name" value="ABC_carbohydrate_import_ATPase"/>
</dbReference>
<keyword evidence="7 11" id="KW-0067">ATP-binding</keyword>
<dbReference type="EMBL" id="JBHSNB010000002">
    <property type="protein sequence ID" value="MFC5585060.1"/>
    <property type="molecule type" value="Genomic_DNA"/>
</dbReference>
<keyword evidence="4" id="KW-0762">Sugar transport</keyword>
<dbReference type="GO" id="GO:0005524">
    <property type="term" value="F:ATP binding"/>
    <property type="evidence" value="ECO:0007669"/>
    <property type="project" value="UniProtKB-KW"/>
</dbReference>
<dbReference type="PROSITE" id="PS00211">
    <property type="entry name" value="ABC_TRANSPORTER_1"/>
    <property type="match status" value="1"/>
</dbReference>
<evidence type="ECO:0000256" key="7">
    <source>
        <dbReference type="ARBA" id="ARBA00022840"/>
    </source>
</evidence>
<keyword evidence="2" id="KW-0813">Transport</keyword>
<dbReference type="CDD" id="cd03215">
    <property type="entry name" value="ABC_Carb_Monos_II"/>
    <property type="match status" value="1"/>
</dbReference>
<dbReference type="SMART" id="SM00382">
    <property type="entry name" value="AAA"/>
    <property type="match status" value="2"/>
</dbReference>
<accession>A0ABW0T808</accession>
<name>A0ABW0T808_9HYPH</name>
<evidence type="ECO:0000259" key="10">
    <source>
        <dbReference type="PROSITE" id="PS50893"/>
    </source>
</evidence>
<feature type="domain" description="ABC transporter" evidence="10">
    <location>
        <begin position="1"/>
        <end position="219"/>
    </location>
</feature>
<evidence type="ECO:0000256" key="3">
    <source>
        <dbReference type="ARBA" id="ARBA00022475"/>
    </source>
</evidence>
<evidence type="ECO:0000256" key="2">
    <source>
        <dbReference type="ARBA" id="ARBA00022448"/>
    </source>
</evidence>
<dbReference type="PROSITE" id="PS50893">
    <property type="entry name" value="ABC_TRANSPORTER_2"/>
    <property type="match status" value="2"/>
</dbReference>
<reference evidence="12" key="1">
    <citation type="journal article" date="2019" name="Int. J. Syst. Evol. Microbiol.">
        <title>The Global Catalogue of Microorganisms (GCM) 10K type strain sequencing project: providing services to taxonomists for standard genome sequencing and annotation.</title>
        <authorList>
            <consortium name="The Broad Institute Genomics Platform"/>
            <consortium name="The Broad Institute Genome Sequencing Center for Infectious Disease"/>
            <person name="Wu L."/>
            <person name="Ma J."/>
        </authorList>
    </citation>
    <scope>NUCLEOTIDE SEQUENCE [LARGE SCALE GENOMIC DNA]</scope>
    <source>
        <strain evidence="12">JCM 3366</strain>
    </source>
</reference>
<keyword evidence="3" id="KW-1003">Cell membrane</keyword>